<name>A0AAW2DAX7_9ROSI</name>
<feature type="region of interest" description="Disordered" evidence="1">
    <location>
        <begin position="181"/>
        <end position="209"/>
    </location>
</feature>
<proteinExistence type="predicted"/>
<dbReference type="EMBL" id="JAZDWU010000003">
    <property type="protein sequence ID" value="KAL0007743.1"/>
    <property type="molecule type" value="Genomic_DNA"/>
</dbReference>
<evidence type="ECO:0000256" key="1">
    <source>
        <dbReference type="SAM" id="MobiDB-lite"/>
    </source>
</evidence>
<reference evidence="2 3" key="1">
    <citation type="submission" date="2024-01" db="EMBL/GenBank/DDBJ databases">
        <title>A telomere-to-telomere, gap-free genome of sweet tea (Lithocarpus litseifolius).</title>
        <authorList>
            <person name="Zhou J."/>
        </authorList>
    </citation>
    <scope>NUCLEOTIDE SEQUENCE [LARGE SCALE GENOMIC DNA]</scope>
    <source>
        <strain evidence="2">Zhou-2022a</strain>
        <tissue evidence="2">Leaf</tissue>
    </source>
</reference>
<evidence type="ECO:0000313" key="2">
    <source>
        <dbReference type="EMBL" id="KAL0007743.1"/>
    </source>
</evidence>
<feature type="compositionally biased region" description="Polar residues" evidence="1">
    <location>
        <begin position="182"/>
        <end position="199"/>
    </location>
</feature>
<sequence length="209" mass="23495">MKLGLVIEESQGLQTHLNVEDDVMWEMVLPLSVDPSLTVWYFQLNYLLHLTVKQGRDSFILMVPVSNMILYCSSVLNQQKEAVRNSEVLAVEPEGKPQDHFAARGRGLKRKMRGGRGGKYMRTYEGSRKPVETPNQNSKKHQGNLKRFHGHHALYGARLQALYPPNFNAPSEHGQMGLQAAYQPNVNPPSTSLTPQVQPGVNEPRILLA</sequence>
<comment type="caution">
    <text evidence="2">The sequence shown here is derived from an EMBL/GenBank/DDBJ whole genome shotgun (WGS) entry which is preliminary data.</text>
</comment>
<accession>A0AAW2DAX7</accession>
<feature type="region of interest" description="Disordered" evidence="1">
    <location>
        <begin position="109"/>
        <end position="143"/>
    </location>
</feature>
<keyword evidence="3" id="KW-1185">Reference proteome</keyword>
<dbReference type="AlphaFoldDB" id="A0AAW2DAX7"/>
<gene>
    <name evidence="2" type="ORF">SO802_009245</name>
</gene>
<dbReference type="Proteomes" id="UP001459277">
    <property type="component" value="Unassembled WGS sequence"/>
</dbReference>
<organism evidence="2 3">
    <name type="scientific">Lithocarpus litseifolius</name>
    <dbReference type="NCBI Taxonomy" id="425828"/>
    <lineage>
        <taxon>Eukaryota</taxon>
        <taxon>Viridiplantae</taxon>
        <taxon>Streptophyta</taxon>
        <taxon>Embryophyta</taxon>
        <taxon>Tracheophyta</taxon>
        <taxon>Spermatophyta</taxon>
        <taxon>Magnoliopsida</taxon>
        <taxon>eudicotyledons</taxon>
        <taxon>Gunneridae</taxon>
        <taxon>Pentapetalae</taxon>
        <taxon>rosids</taxon>
        <taxon>fabids</taxon>
        <taxon>Fagales</taxon>
        <taxon>Fagaceae</taxon>
        <taxon>Lithocarpus</taxon>
    </lineage>
</organism>
<protein>
    <submittedName>
        <fullName evidence="2">Uncharacterized protein</fullName>
    </submittedName>
</protein>
<evidence type="ECO:0000313" key="3">
    <source>
        <dbReference type="Proteomes" id="UP001459277"/>
    </source>
</evidence>